<dbReference type="EMBL" id="MH261376">
    <property type="protein sequence ID" value="AWW14454.1"/>
    <property type="molecule type" value="Genomic_DNA"/>
</dbReference>
<dbReference type="InterPro" id="IPR035901">
    <property type="entry name" value="GIY-YIG_endonuc_sf"/>
</dbReference>
<dbReference type="Gene3D" id="3.40.1440.10">
    <property type="entry name" value="GIY-YIG endonuclease"/>
    <property type="match status" value="1"/>
</dbReference>
<evidence type="ECO:0000313" key="1">
    <source>
        <dbReference type="EMBL" id="AWW14454.1"/>
    </source>
</evidence>
<evidence type="ECO:0000313" key="2">
    <source>
        <dbReference type="Proteomes" id="UP000501125"/>
    </source>
</evidence>
<keyword evidence="2" id="KW-1185">Reference proteome</keyword>
<keyword evidence="1" id="KW-0378">Hydrolase</keyword>
<keyword evidence="1" id="KW-0255">Endonuclease</keyword>
<dbReference type="GO" id="GO:0004519">
    <property type="term" value="F:endonuclease activity"/>
    <property type="evidence" value="ECO:0007669"/>
    <property type="project" value="UniProtKB-KW"/>
</dbReference>
<keyword evidence="1" id="KW-0540">Nuclease</keyword>
<name>A0A2Z4HI52_9ABAC</name>
<dbReference type="Proteomes" id="UP000501125">
    <property type="component" value="Chromosome"/>
</dbReference>
<sequence>MKHQNLYALYIIKTADRGYSTGISKNVSHLQRFRQQHFSFYNKNKTNPQLVYCSKNFMCIECALRVERRLKKRPTSFKLKLINGQIKLNQLISFECTRNQC</sequence>
<gene>
    <name evidence="1" type="ORF">HytaNPV_gp094</name>
</gene>
<organism evidence="1 2">
    <name type="scientific">Hyposidra talaca nucleopolyhedrovirus</name>
    <dbReference type="NCBI Taxonomy" id="1070315"/>
    <lineage>
        <taxon>Viruses</taxon>
        <taxon>Viruses incertae sedis</taxon>
        <taxon>Naldaviricetes</taxon>
        <taxon>Lefavirales</taxon>
        <taxon>Baculoviridae</taxon>
        <taxon>Alphabaculovirus</taxon>
        <taxon>Alphabaculovirus hytalacae</taxon>
    </lineage>
</organism>
<proteinExistence type="predicted"/>
<protein>
    <submittedName>
        <fullName evidence="1">Endonuclease</fullName>
    </submittedName>
</protein>
<reference evidence="1 2" key="1">
    <citation type="journal article" date="2018" name="Sci. Rep.">
        <title>Comprehensive analysis of single molecule sequencing-derived complete genome and whole transcriptome of Hyposidra talaca nuclear polyhedrosis virus.</title>
        <authorList>
            <person name="Nguyen T.T."/>
            <person name="Suryamohan K."/>
            <person name="Kuriakose B."/>
            <person name="Janakiraman V."/>
            <person name="Reichelt M."/>
            <person name="Chaudhuri S."/>
            <person name="Guillory J."/>
            <person name="Divakaran N."/>
            <person name="Rabins P.E."/>
            <person name="Goel R."/>
            <person name="Deka B."/>
            <person name="Sarkar S."/>
            <person name="Ekka P."/>
            <person name="Tsai Y.C."/>
            <person name="Vargas D."/>
            <person name="Santhosh S."/>
            <person name="Mohan S."/>
            <person name="Chin C.S."/>
            <person name="Korlach J."/>
            <person name="Thomas G."/>
            <person name="Babu A."/>
            <person name="Seshagiri S."/>
        </authorList>
    </citation>
    <scope>NUCLEOTIDE SEQUENCE [LARGE SCALE GENOMIC DNA]</scope>
    <source>
        <strain evidence="1 2">HytaNPVIndia001</strain>
    </source>
</reference>
<accession>A0A2Z4HI52</accession>